<feature type="domain" description="Outer membrane protein beta-barrel" evidence="3">
    <location>
        <begin position="7"/>
        <end position="202"/>
    </location>
</feature>
<reference evidence="4 5" key="1">
    <citation type="submission" date="2024-06" db="EMBL/GenBank/DDBJ databases">
        <authorList>
            <person name="Kaempfer P."/>
            <person name="Viver T."/>
        </authorList>
    </citation>
    <scope>NUCLEOTIDE SEQUENCE [LARGE SCALE GENOMIC DNA]</scope>
    <source>
        <strain evidence="4 5">ST-119</strain>
    </source>
</reference>
<comment type="caution">
    <text evidence="4">The sequence shown here is derived from an EMBL/GenBank/DDBJ whole genome shotgun (WGS) entry which is preliminary data.</text>
</comment>
<dbReference type="Proteomes" id="UP001629156">
    <property type="component" value="Unassembled WGS sequence"/>
</dbReference>
<feature type="chain" id="PRO_5045617211" evidence="2">
    <location>
        <begin position="21"/>
        <end position="214"/>
    </location>
</feature>
<dbReference type="InterPro" id="IPR011250">
    <property type="entry name" value="OMP/PagP_B-barrel"/>
</dbReference>
<evidence type="ECO:0000259" key="3">
    <source>
        <dbReference type="Pfam" id="PF13505"/>
    </source>
</evidence>
<evidence type="ECO:0000313" key="5">
    <source>
        <dbReference type="Proteomes" id="UP001629156"/>
    </source>
</evidence>
<dbReference type="Pfam" id="PF13505">
    <property type="entry name" value="OMP_b-brl"/>
    <property type="match status" value="1"/>
</dbReference>
<gene>
    <name evidence="4" type="ORF">ABS766_10730</name>
</gene>
<feature type="signal peptide" evidence="2">
    <location>
        <begin position="1"/>
        <end position="20"/>
    </location>
</feature>
<evidence type="ECO:0000313" key="4">
    <source>
        <dbReference type="EMBL" id="MFL9844891.1"/>
    </source>
</evidence>
<evidence type="ECO:0000256" key="1">
    <source>
        <dbReference type="ARBA" id="ARBA00022729"/>
    </source>
</evidence>
<sequence>MNLKRNLFLLVLLFSASVFSQNKNDQYSIEAGYGLGISGKPGITQLNHFEVGFRYMVDEFWGMKFDFGADKFTTTAEGADKETGTDYKRISVQAVHNLGRTLNLRESIANTNMLAHAGFGYSYMTTINIVTGKQDKTDSMGNFIIGITPQYHIIKNLALHADFSYIVNFSQNRDYDGNWHNQEDPIKGFTGSLANISVGLTFYFGSNSSDVDWR</sequence>
<keyword evidence="1 2" id="KW-0732">Signal</keyword>
<dbReference type="InterPro" id="IPR027385">
    <property type="entry name" value="Beta-barrel_OMP"/>
</dbReference>
<dbReference type="RefSeq" id="WP_408085151.1">
    <property type="nucleotide sequence ID" value="NZ_JBELPZ010000010.1"/>
</dbReference>
<proteinExistence type="predicted"/>
<accession>A0ABW8Z0H7</accession>
<organism evidence="4 5">
    <name type="scientific">Flavobacterium rhizosphaerae</name>
    <dbReference type="NCBI Taxonomy" id="3163298"/>
    <lineage>
        <taxon>Bacteria</taxon>
        <taxon>Pseudomonadati</taxon>
        <taxon>Bacteroidota</taxon>
        <taxon>Flavobacteriia</taxon>
        <taxon>Flavobacteriales</taxon>
        <taxon>Flavobacteriaceae</taxon>
        <taxon>Flavobacterium</taxon>
    </lineage>
</organism>
<dbReference type="EMBL" id="JBELPZ010000010">
    <property type="protein sequence ID" value="MFL9844891.1"/>
    <property type="molecule type" value="Genomic_DNA"/>
</dbReference>
<keyword evidence="5" id="KW-1185">Reference proteome</keyword>
<evidence type="ECO:0000256" key="2">
    <source>
        <dbReference type="SAM" id="SignalP"/>
    </source>
</evidence>
<name>A0ABW8Z0H7_9FLAO</name>
<dbReference type="SUPFAM" id="SSF56925">
    <property type="entry name" value="OMPA-like"/>
    <property type="match status" value="1"/>
</dbReference>
<protein>
    <submittedName>
        <fullName evidence="4">Outer membrane beta-barrel protein</fullName>
    </submittedName>
</protein>